<sequence>MKSTLLFFTLMSLSTQLTHAQATSRSYRYDPPWNAPISGGVAFTVPGIDNVPDLYGDINDPQLIVFMGGNQFMVVDELLAAFRKQHPQYERIFVETLPPGILAEQIKTGSVVIGNMRITLRPDVYLAGKGRMEESSEWFTKTSLYARNKLAIMVQKGNPKGIRSLADLGRADVRVSMPDPKTEGIGRQIEQAYELAGGKALRDTIMTQKVKDGSTFLTQIHHRQTPFRVLYDESDAGPVWVTEVLYQQRLKHPVDLIEIPESTNRYGEYWIGQMKNAPHPKAGADFANFLNSAPAQAIYKKYDFLAP</sequence>
<feature type="signal peptide" evidence="1">
    <location>
        <begin position="1"/>
        <end position="20"/>
    </location>
</feature>
<dbReference type="GO" id="GO:0015689">
    <property type="term" value="P:molybdate ion transport"/>
    <property type="evidence" value="ECO:0007669"/>
    <property type="project" value="TreeGrafter"/>
</dbReference>
<evidence type="ECO:0000313" key="3">
    <source>
        <dbReference type="Proteomes" id="UP000664034"/>
    </source>
</evidence>
<dbReference type="RefSeq" id="WP_207366849.1">
    <property type="nucleotide sequence ID" value="NZ_JAFMYV010000013.1"/>
</dbReference>
<dbReference type="PANTHER" id="PTHR30632:SF0">
    <property type="entry name" value="SULFATE-BINDING PROTEIN"/>
    <property type="match status" value="1"/>
</dbReference>
<comment type="caution">
    <text evidence="2">The sequence shown here is derived from an EMBL/GenBank/DDBJ whole genome shotgun (WGS) entry which is preliminary data.</text>
</comment>
<proteinExistence type="predicted"/>
<dbReference type="AlphaFoldDB" id="A0A939K842"/>
<keyword evidence="3" id="KW-1185">Reference proteome</keyword>
<evidence type="ECO:0000313" key="2">
    <source>
        <dbReference type="EMBL" id="MBO0939325.1"/>
    </source>
</evidence>
<gene>
    <name evidence="2" type="ORF">J2I47_22420</name>
</gene>
<dbReference type="GO" id="GO:0030973">
    <property type="term" value="F:molybdate ion binding"/>
    <property type="evidence" value="ECO:0007669"/>
    <property type="project" value="TreeGrafter"/>
</dbReference>
<evidence type="ECO:0000256" key="1">
    <source>
        <dbReference type="SAM" id="SignalP"/>
    </source>
</evidence>
<dbReference type="PANTHER" id="PTHR30632">
    <property type="entry name" value="MOLYBDATE-BINDING PERIPLASMIC PROTEIN"/>
    <property type="match status" value="1"/>
</dbReference>
<dbReference type="Proteomes" id="UP000664034">
    <property type="component" value="Unassembled WGS sequence"/>
</dbReference>
<dbReference type="SUPFAM" id="SSF53850">
    <property type="entry name" value="Periplasmic binding protein-like II"/>
    <property type="match status" value="1"/>
</dbReference>
<keyword evidence="1" id="KW-0732">Signal</keyword>
<dbReference type="Pfam" id="PF13531">
    <property type="entry name" value="SBP_bac_11"/>
    <property type="match status" value="1"/>
</dbReference>
<name>A0A939K842_9BACT</name>
<organism evidence="2 3">
    <name type="scientific">Fibrella rubiginis</name>
    <dbReference type="NCBI Taxonomy" id="2817060"/>
    <lineage>
        <taxon>Bacteria</taxon>
        <taxon>Pseudomonadati</taxon>
        <taxon>Bacteroidota</taxon>
        <taxon>Cytophagia</taxon>
        <taxon>Cytophagales</taxon>
        <taxon>Spirosomataceae</taxon>
        <taxon>Fibrella</taxon>
    </lineage>
</organism>
<reference evidence="2" key="1">
    <citation type="submission" date="2021-03" db="EMBL/GenBank/DDBJ databases">
        <title>Fibrella sp. HMF5335 genome sequencing and assembly.</title>
        <authorList>
            <person name="Kang H."/>
            <person name="Kim H."/>
            <person name="Bae S."/>
            <person name="Joh K."/>
        </authorList>
    </citation>
    <scope>NUCLEOTIDE SEQUENCE</scope>
    <source>
        <strain evidence="2">HMF5335</strain>
    </source>
</reference>
<protein>
    <submittedName>
        <fullName evidence="2">Substrate-binding domain-containing protein</fullName>
    </submittedName>
</protein>
<dbReference type="EMBL" id="JAFMYV010000013">
    <property type="protein sequence ID" value="MBO0939325.1"/>
    <property type="molecule type" value="Genomic_DNA"/>
</dbReference>
<accession>A0A939K842</accession>
<dbReference type="Gene3D" id="3.40.190.10">
    <property type="entry name" value="Periplasmic binding protein-like II"/>
    <property type="match status" value="2"/>
</dbReference>
<dbReference type="InterPro" id="IPR050682">
    <property type="entry name" value="ModA/WtpA"/>
</dbReference>
<feature type="chain" id="PRO_5036691016" evidence="1">
    <location>
        <begin position="21"/>
        <end position="307"/>
    </location>
</feature>